<dbReference type="InterPro" id="IPR018567">
    <property type="entry name" value="DUF2020"/>
</dbReference>
<feature type="domain" description="DUF2020" evidence="3">
    <location>
        <begin position="66"/>
        <end position="192"/>
    </location>
</feature>
<evidence type="ECO:0000256" key="2">
    <source>
        <dbReference type="SAM" id="SignalP"/>
    </source>
</evidence>
<evidence type="ECO:0000313" key="5">
    <source>
        <dbReference type="Proteomes" id="UP001361570"/>
    </source>
</evidence>
<dbReference type="RefSeq" id="WP_336403796.1">
    <property type="nucleotide sequence ID" value="NZ_JBAPLU010000006.1"/>
</dbReference>
<feature type="compositionally biased region" description="Low complexity" evidence="1">
    <location>
        <begin position="28"/>
        <end position="55"/>
    </location>
</feature>
<dbReference type="Pfam" id="PF09449">
    <property type="entry name" value="DUF2020"/>
    <property type="match status" value="1"/>
</dbReference>
<keyword evidence="2" id="KW-0732">Signal</keyword>
<feature type="region of interest" description="Disordered" evidence="1">
    <location>
        <begin position="27"/>
        <end position="69"/>
    </location>
</feature>
<sequence>MSRRTALLPTLAPVLALVLAACGGPGDDSPAGTAPATPAATASPPDAASPTGAAPSSPPPATTPVEPVTTEQDCPYLDTAFVQDTVGQQTPTVTTTGVPGGPPPGCTFAKPNGEAALTVEITQAADAVSARTAAVERVAAIGGTAVDDIGDGGGVAVGQPTVLAVADGLLVVVVTINQQSSLQAREIAQAVVGAV</sequence>
<dbReference type="Gene3D" id="3.40.1000.10">
    <property type="entry name" value="Mog1/PsbP, alpha/beta/alpha sandwich"/>
    <property type="match status" value="1"/>
</dbReference>
<name>A0ABU8DS38_9ACTN</name>
<accession>A0ABU8DS38</accession>
<dbReference type="SUPFAM" id="SSF55724">
    <property type="entry name" value="Mog1p/PsbP-like"/>
    <property type="match status" value="1"/>
</dbReference>
<dbReference type="Proteomes" id="UP001361570">
    <property type="component" value="Unassembled WGS sequence"/>
</dbReference>
<proteinExistence type="predicted"/>
<dbReference type="PROSITE" id="PS51257">
    <property type="entry name" value="PROKAR_LIPOPROTEIN"/>
    <property type="match status" value="1"/>
</dbReference>
<dbReference type="InterPro" id="IPR016123">
    <property type="entry name" value="Mog1/PsbP_a/b/a-sand"/>
</dbReference>
<reference evidence="4 5" key="1">
    <citation type="submission" date="2024-03" db="EMBL/GenBank/DDBJ databases">
        <title>Draft genome sequence of Klenkia sp. LSe6-5.</title>
        <authorList>
            <person name="Duangmal K."/>
            <person name="Chantavorakit T."/>
        </authorList>
    </citation>
    <scope>NUCLEOTIDE SEQUENCE [LARGE SCALE GENOMIC DNA]</scope>
    <source>
        <strain evidence="4 5">LSe6-5</strain>
    </source>
</reference>
<comment type="caution">
    <text evidence="4">The sequence shown here is derived from an EMBL/GenBank/DDBJ whole genome shotgun (WGS) entry which is preliminary data.</text>
</comment>
<keyword evidence="5" id="KW-1185">Reference proteome</keyword>
<evidence type="ECO:0000259" key="3">
    <source>
        <dbReference type="Pfam" id="PF09449"/>
    </source>
</evidence>
<evidence type="ECO:0000256" key="1">
    <source>
        <dbReference type="SAM" id="MobiDB-lite"/>
    </source>
</evidence>
<organism evidence="4 5">
    <name type="scientific">Klenkia sesuvii</name>
    <dbReference type="NCBI Taxonomy" id="3103137"/>
    <lineage>
        <taxon>Bacteria</taxon>
        <taxon>Bacillati</taxon>
        <taxon>Actinomycetota</taxon>
        <taxon>Actinomycetes</taxon>
        <taxon>Geodermatophilales</taxon>
        <taxon>Geodermatophilaceae</taxon>
        <taxon>Klenkia</taxon>
    </lineage>
</organism>
<evidence type="ECO:0000313" key="4">
    <source>
        <dbReference type="EMBL" id="MEI4271662.1"/>
    </source>
</evidence>
<dbReference type="EMBL" id="JBAPLU010000006">
    <property type="protein sequence ID" value="MEI4271662.1"/>
    <property type="molecule type" value="Genomic_DNA"/>
</dbReference>
<gene>
    <name evidence="4" type="ORF">TEK04_07995</name>
</gene>
<feature type="chain" id="PRO_5045845188" evidence="2">
    <location>
        <begin position="21"/>
        <end position="195"/>
    </location>
</feature>
<protein>
    <submittedName>
        <fullName evidence="4">DUF2020 domain-containing protein</fullName>
    </submittedName>
</protein>
<feature type="signal peptide" evidence="2">
    <location>
        <begin position="1"/>
        <end position="20"/>
    </location>
</feature>